<evidence type="ECO:0000313" key="1">
    <source>
        <dbReference type="EMBL" id="KAI8431982.1"/>
    </source>
</evidence>
<sequence length="135" mass="15629">MKGELPVFKRCCFCLPLRRGLVGWGYLRLKSYKLLRISYIYCIVWLALILIIGGLIAYSSINWIQREEHINLYKVKYIALDSAITFSIIFLQVYLILLTRSEEIKLRKENLGVQFVNNAAEAEPQCVRLDNLNGA</sequence>
<protein>
    <submittedName>
        <fullName evidence="1">Uncharacterized protein</fullName>
    </submittedName>
</protein>
<evidence type="ECO:0000313" key="2">
    <source>
        <dbReference type="Proteomes" id="UP001064048"/>
    </source>
</evidence>
<comment type="caution">
    <text evidence="1">The sequence shown here is derived from an EMBL/GenBank/DDBJ whole genome shotgun (WGS) entry which is preliminary data.</text>
</comment>
<accession>A0ACC0K6E4</accession>
<dbReference type="Proteomes" id="UP001064048">
    <property type="component" value="Chromosome 7"/>
</dbReference>
<name>A0ACC0K6E4_CHOFU</name>
<dbReference type="EMBL" id="CM046107">
    <property type="protein sequence ID" value="KAI8431982.1"/>
    <property type="molecule type" value="Genomic_DNA"/>
</dbReference>
<keyword evidence="2" id="KW-1185">Reference proteome</keyword>
<gene>
    <name evidence="1" type="ORF">MSG28_004511</name>
</gene>
<proteinExistence type="predicted"/>
<reference evidence="1 2" key="1">
    <citation type="journal article" date="2022" name="Genome Biol. Evol.">
        <title>The Spruce Budworm Genome: Reconstructing the Evolutionary History of Antifreeze Proteins.</title>
        <authorList>
            <person name="Beliveau C."/>
            <person name="Gagne P."/>
            <person name="Picq S."/>
            <person name="Vernygora O."/>
            <person name="Keeling C.I."/>
            <person name="Pinkney K."/>
            <person name="Doucet D."/>
            <person name="Wen F."/>
            <person name="Johnston J.S."/>
            <person name="Maaroufi H."/>
            <person name="Boyle B."/>
            <person name="Laroche J."/>
            <person name="Dewar K."/>
            <person name="Juretic N."/>
            <person name="Blackburn G."/>
            <person name="Nisole A."/>
            <person name="Brunet B."/>
            <person name="Brandao M."/>
            <person name="Lumley L."/>
            <person name="Duan J."/>
            <person name="Quan G."/>
            <person name="Lucarotti C.J."/>
            <person name="Roe A.D."/>
            <person name="Sperling F.A.H."/>
            <person name="Levesque R.C."/>
            <person name="Cusson M."/>
        </authorList>
    </citation>
    <scope>NUCLEOTIDE SEQUENCE [LARGE SCALE GENOMIC DNA]</scope>
    <source>
        <strain evidence="1">Glfc:IPQL:Cfum</strain>
    </source>
</reference>
<organism evidence="1 2">
    <name type="scientific">Choristoneura fumiferana</name>
    <name type="common">Spruce budworm moth</name>
    <name type="synonym">Archips fumiferana</name>
    <dbReference type="NCBI Taxonomy" id="7141"/>
    <lineage>
        <taxon>Eukaryota</taxon>
        <taxon>Metazoa</taxon>
        <taxon>Ecdysozoa</taxon>
        <taxon>Arthropoda</taxon>
        <taxon>Hexapoda</taxon>
        <taxon>Insecta</taxon>
        <taxon>Pterygota</taxon>
        <taxon>Neoptera</taxon>
        <taxon>Endopterygota</taxon>
        <taxon>Lepidoptera</taxon>
        <taxon>Glossata</taxon>
        <taxon>Ditrysia</taxon>
        <taxon>Tortricoidea</taxon>
        <taxon>Tortricidae</taxon>
        <taxon>Tortricinae</taxon>
        <taxon>Choristoneura</taxon>
    </lineage>
</organism>